<dbReference type="Proteomes" id="UP001201980">
    <property type="component" value="Unassembled WGS sequence"/>
</dbReference>
<dbReference type="GO" id="GO:0043130">
    <property type="term" value="F:ubiquitin binding"/>
    <property type="evidence" value="ECO:0007669"/>
    <property type="project" value="TreeGrafter"/>
</dbReference>
<name>A0AAD5WV79_9PEZI</name>
<dbReference type="GO" id="GO:0005783">
    <property type="term" value="C:endoplasmic reticulum"/>
    <property type="evidence" value="ECO:0007669"/>
    <property type="project" value="TreeGrafter"/>
</dbReference>
<dbReference type="SUPFAM" id="SSF46934">
    <property type="entry name" value="UBA-like"/>
    <property type="match status" value="1"/>
</dbReference>
<evidence type="ECO:0000256" key="1">
    <source>
        <dbReference type="ARBA" id="ARBA00023054"/>
    </source>
</evidence>
<dbReference type="InterPro" id="IPR050730">
    <property type="entry name" value="UBX_domain-protein"/>
</dbReference>
<dbReference type="CDD" id="cd14273">
    <property type="entry name" value="UBA_TAP-C_like"/>
    <property type="match status" value="1"/>
</dbReference>
<dbReference type="SUPFAM" id="SSF52833">
    <property type="entry name" value="Thioredoxin-like"/>
    <property type="match status" value="1"/>
</dbReference>
<feature type="compositionally biased region" description="Basic and acidic residues" evidence="2">
    <location>
        <begin position="374"/>
        <end position="394"/>
    </location>
</feature>
<dbReference type="PROSITE" id="PS50033">
    <property type="entry name" value="UBX"/>
    <property type="match status" value="1"/>
</dbReference>
<dbReference type="InterPro" id="IPR009060">
    <property type="entry name" value="UBA-like_sf"/>
</dbReference>
<dbReference type="SMART" id="SM00594">
    <property type="entry name" value="UAS"/>
    <property type="match status" value="1"/>
</dbReference>
<dbReference type="Gene3D" id="1.10.8.10">
    <property type="entry name" value="DNA helicase RuvA subunit, C-terminal domain"/>
    <property type="match status" value="1"/>
</dbReference>
<dbReference type="Pfam" id="PF00789">
    <property type="entry name" value="UBX"/>
    <property type="match status" value="1"/>
</dbReference>
<dbReference type="SMART" id="SM00166">
    <property type="entry name" value="UBX"/>
    <property type="match status" value="1"/>
</dbReference>
<protein>
    <recommendedName>
        <fullName evidence="3">UBX domain-containing protein</fullName>
    </recommendedName>
</protein>
<evidence type="ECO:0000313" key="5">
    <source>
        <dbReference type="Proteomes" id="UP001201980"/>
    </source>
</evidence>
<accession>A0AAD5WV79</accession>
<proteinExistence type="predicted"/>
<comment type="caution">
    <text evidence="4">The sequence shown here is derived from an EMBL/GenBank/DDBJ whole genome shotgun (WGS) entry which is preliminary data.</text>
</comment>
<organism evidence="4 5">
    <name type="scientific">Zalerion maritima</name>
    <dbReference type="NCBI Taxonomy" id="339359"/>
    <lineage>
        <taxon>Eukaryota</taxon>
        <taxon>Fungi</taxon>
        <taxon>Dikarya</taxon>
        <taxon>Ascomycota</taxon>
        <taxon>Pezizomycotina</taxon>
        <taxon>Sordariomycetes</taxon>
        <taxon>Lulworthiomycetidae</taxon>
        <taxon>Lulworthiales</taxon>
        <taxon>Lulworthiaceae</taxon>
        <taxon>Zalerion</taxon>
    </lineage>
</organism>
<feature type="region of interest" description="Disordered" evidence="2">
    <location>
        <begin position="341"/>
        <end position="409"/>
    </location>
</feature>
<reference evidence="4" key="1">
    <citation type="submission" date="2022-07" db="EMBL/GenBank/DDBJ databases">
        <title>Draft genome sequence of Zalerion maritima ATCC 34329, a (micro)plastics degrading marine fungus.</title>
        <authorList>
            <person name="Paco A."/>
            <person name="Goncalves M.F.M."/>
            <person name="Rocha-Santos T.A.P."/>
            <person name="Alves A."/>
        </authorList>
    </citation>
    <scope>NUCLEOTIDE SEQUENCE</scope>
    <source>
        <strain evidence="4">ATCC 34329</strain>
    </source>
</reference>
<keyword evidence="1" id="KW-0175">Coiled coil</keyword>
<dbReference type="Gene3D" id="3.10.20.90">
    <property type="entry name" value="Phosphatidylinositol 3-kinase Catalytic Subunit, Chain A, domain 1"/>
    <property type="match status" value="1"/>
</dbReference>
<dbReference type="InterPro" id="IPR036249">
    <property type="entry name" value="Thioredoxin-like_sf"/>
</dbReference>
<sequence>MAEHPEVDTSQLSPDQQEALQQYAQVTDQDVKDAIPILERSQWNVQIAVTKFFDGDGPDPVAEAMAAETNPPRVAQRHENLQESFLHSAAPARRPQASRPEPAPRIVPQQPVVRQMPFVLAVILAPFSLAYKAASTLFRTVFYFLSFVPLSMRPRILGNGIQPLKKNASGRRMLLPRDTAARFKREFEEEYGENDLSFFDGGFAQALDLAKRDLKFLLVVLISPEHDDTESFARETLLSPEVVNFINDKNNDIILWGGNILDTEAYQVSLEYSCTKFPFSAMISLTPKEGSAKMSIIKRLSGPMPPRSYVAELQKSIEKYAPELAGVKAQRQEHEMARNLRSAQDEAYERSLAADRERARQKREVEAAAAAAERAAREAEEAAGRKEQLKEQWKKWRAGQAKPEPEASNKDVVRLAIKMRSGERVVRRFDSLSTMEDLYAFVECFDDIRAGTQESAPKPEGYAHEYKFRVASIMPRELFDPHGDGTLRDRVGRSGNLIVEDVVEETDE</sequence>
<dbReference type="EMBL" id="JAKWBI020000020">
    <property type="protein sequence ID" value="KAJ2906021.1"/>
    <property type="molecule type" value="Genomic_DNA"/>
</dbReference>
<evidence type="ECO:0000256" key="2">
    <source>
        <dbReference type="SAM" id="MobiDB-lite"/>
    </source>
</evidence>
<dbReference type="SUPFAM" id="SSF54236">
    <property type="entry name" value="Ubiquitin-like"/>
    <property type="match status" value="1"/>
</dbReference>
<dbReference type="CDD" id="cd01767">
    <property type="entry name" value="UBX"/>
    <property type="match status" value="1"/>
</dbReference>
<dbReference type="PANTHER" id="PTHR23322">
    <property type="entry name" value="FAS-ASSOCIATED PROTEIN"/>
    <property type="match status" value="1"/>
</dbReference>
<feature type="compositionally biased region" description="Low complexity" evidence="2">
    <location>
        <begin position="89"/>
        <end position="100"/>
    </location>
</feature>
<dbReference type="Gene3D" id="3.40.30.10">
    <property type="entry name" value="Glutaredoxin"/>
    <property type="match status" value="1"/>
</dbReference>
<feature type="region of interest" description="Disordered" evidence="2">
    <location>
        <begin position="86"/>
        <end position="105"/>
    </location>
</feature>
<dbReference type="Pfam" id="PF14555">
    <property type="entry name" value="UBA_4"/>
    <property type="match status" value="1"/>
</dbReference>
<evidence type="ECO:0000313" key="4">
    <source>
        <dbReference type="EMBL" id="KAJ2906021.1"/>
    </source>
</evidence>
<dbReference type="PANTHER" id="PTHR23322:SF1">
    <property type="entry name" value="FAS-ASSOCIATED FACTOR 2"/>
    <property type="match status" value="1"/>
</dbReference>
<feature type="domain" description="UBX" evidence="3">
    <location>
        <begin position="408"/>
        <end position="479"/>
    </location>
</feature>
<dbReference type="InterPro" id="IPR001012">
    <property type="entry name" value="UBX_dom"/>
</dbReference>
<dbReference type="GO" id="GO:0036503">
    <property type="term" value="P:ERAD pathway"/>
    <property type="evidence" value="ECO:0007669"/>
    <property type="project" value="TreeGrafter"/>
</dbReference>
<gene>
    <name evidence="4" type="ORF">MKZ38_003504</name>
</gene>
<dbReference type="InterPro" id="IPR029071">
    <property type="entry name" value="Ubiquitin-like_domsf"/>
</dbReference>
<dbReference type="AlphaFoldDB" id="A0AAD5WV79"/>
<dbReference type="InterPro" id="IPR006577">
    <property type="entry name" value="UAS"/>
</dbReference>
<evidence type="ECO:0000259" key="3">
    <source>
        <dbReference type="PROSITE" id="PS50033"/>
    </source>
</evidence>
<feature type="compositionally biased region" description="Basic and acidic residues" evidence="2">
    <location>
        <begin position="341"/>
        <end position="366"/>
    </location>
</feature>
<keyword evidence="5" id="KW-1185">Reference proteome</keyword>